<organism evidence="2 3">
    <name type="scientific">Cryptosporidium ubiquitum</name>
    <dbReference type="NCBI Taxonomy" id="857276"/>
    <lineage>
        <taxon>Eukaryota</taxon>
        <taxon>Sar</taxon>
        <taxon>Alveolata</taxon>
        <taxon>Apicomplexa</taxon>
        <taxon>Conoidasida</taxon>
        <taxon>Coccidia</taxon>
        <taxon>Eucoccidiorida</taxon>
        <taxon>Eimeriorina</taxon>
        <taxon>Cryptosporidiidae</taxon>
        <taxon>Cryptosporidium</taxon>
    </lineage>
</organism>
<evidence type="ECO:0000313" key="2">
    <source>
        <dbReference type="EMBL" id="OII73172.1"/>
    </source>
</evidence>
<dbReference type="GeneID" id="39979194"/>
<proteinExistence type="predicted"/>
<feature type="region of interest" description="Disordered" evidence="1">
    <location>
        <begin position="478"/>
        <end position="502"/>
    </location>
</feature>
<dbReference type="Proteomes" id="UP000186176">
    <property type="component" value="Unassembled WGS sequence"/>
</dbReference>
<dbReference type="EMBL" id="LRBP01000017">
    <property type="protein sequence ID" value="OII73172.1"/>
    <property type="molecule type" value="Genomic_DNA"/>
</dbReference>
<feature type="compositionally biased region" description="Low complexity" evidence="1">
    <location>
        <begin position="486"/>
        <end position="502"/>
    </location>
</feature>
<accession>A0A1J4MJI2</accession>
<name>A0A1J4MJI2_9CRYT</name>
<dbReference type="VEuPathDB" id="CryptoDB:cubi_02404"/>
<sequence>MYFSENHFFEKKLKSWFSKTSISNFPEIQRLILEFSFSFKTSQKLALVNKEGLSFYRSVQKAVLGCIKAFYTLEYQTWMDSNPDLWLSWLLMKKNNSKKDDNLTLIPLDPKIIMKILFNNRKLYPVSYKTRIIKDFNGEPFLNVELSAISLGHPKSDHEDFEEPFSSIYDMLSSKRLVFGLDLVFGQRIDQFDSQRDFGGGEIIISVHPDHIFDILSHKRFFEYFTSTLLKLENKFVLGDWSGYFSNSIKKEMYGKIMKSILPPLKSFEETCRRPTFPFLSILASSHLCKERGLQHGSQNNKYSLYESCINLLESVSCQVLDDFDSRKMIENAILHKCPTFAFFLSSSSLTEDAFQLILDCISKQKKSFFLGKNLEPLEELCETNQLDFVWENSDENSPLFKDSYKSKHRPPWRTSIDNIINAMQEKQSQIISQQPSIAFNHQPLRNDVGYIRRVNNSFGYSNENPNIQRNFEDNENDEYRNCCDSENSSEVSPESEQNQVESPSLVASGFVMGVRCLPASTATTSLGSIIGNGNNVRSGSISRARGPNLLGNQCQRLSIPCSDRTGRLSSCPTFSSIATSWGTPVPITRTIPIDDILGRRRESVQSNGNLERNDQNELVLSEIRLRYNFDSDEGEFQHQKNKAEVQNTIDKSELFIDDYEKESNTELNQNVIEEEVLGPFSNMQIKDSDASILAKETLKSWKYVNYEFDEDLEVESEEYENEE</sequence>
<gene>
    <name evidence="2" type="ORF">cubi_02404</name>
</gene>
<dbReference type="AlphaFoldDB" id="A0A1J4MJI2"/>
<reference evidence="2 3" key="1">
    <citation type="submission" date="2016-10" db="EMBL/GenBank/DDBJ databases">
        <title>Reductive evolution of mitochondrial metabolism and differential evolution of invasion-related proteins in Cryptosporidium.</title>
        <authorList>
            <person name="Liu S."/>
            <person name="Roellig D.M."/>
            <person name="Guo Y."/>
            <person name="Li N."/>
            <person name="Frace M.A."/>
            <person name="Tang K."/>
            <person name="Zhang L."/>
            <person name="Feng Y."/>
            <person name="Xiao L."/>
        </authorList>
    </citation>
    <scope>NUCLEOTIDE SEQUENCE [LARGE SCALE GENOMIC DNA]</scope>
    <source>
        <strain evidence="2">39726</strain>
    </source>
</reference>
<protein>
    <submittedName>
        <fullName evidence="2">Uncharacterized protein</fullName>
    </submittedName>
</protein>
<comment type="caution">
    <text evidence="2">The sequence shown here is derived from an EMBL/GenBank/DDBJ whole genome shotgun (WGS) entry which is preliminary data.</text>
</comment>
<dbReference type="RefSeq" id="XP_028874536.1">
    <property type="nucleotide sequence ID" value="XM_029019415.1"/>
</dbReference>
<dbReference type="OrthoDB" id="338819at2759"/>
<keyword evidence="3" id="KW-1185">Reference proteome</keyword>
<evidence type="ECO:0000256" key="1">
    <source>
        <dbReference type="SAM" id="MobiDB-lite"/>
    </source>
</evidence>
<evidence type="ECO:0000313" key="3">
    <source>
        <dbReference type="Proteomes" id="UP000186176"/>
    </source>
</evidence>